<reference evidence="2" key="1">
    <citation type="submission" date="2021-06" db="EMBL/GenBank/DDBJ databases">
        <authorList>
            <person name="Kallberg Y."/>
            <person name="Tangrot J."/>
            <person name="Rosling A."/>
        </authorList>
    </citation>
    <scope>NUCLEOTIDE SEQUENCE</scope>
    <source>
        <strain evidence="2">CL551</strain>
    </source>
</reference>
<feature type="compositionally biased region" description="Basic residues" evidence="1">
    <location>
        <begin position="205"/>
        <end position="217"/>
    </location>
</feature>
<evidence type="ECO:0000256" key="1">
    <source>
        <dbReference type="SAM" id="MobiDB-lite"/>
    </source>
</evidence>
<feature type="compositionally biased region" description="Polar residues" evidence="1">
    <location>
        <begin position="307"/>
        <end position="380"/>
    </location>
</feature>
<organism evidence="2 3">
    <name type="scientific">Acaulospora morrowiae</name>
    <dbReference type="NCBI Taxonomy" id="94023"/>
    <lineage>
        <taxon>Eukaryota</taxon>
        <taxon>Fungi</taxon>
        <taxon>Fungi incertae sedis</taxon>
        <taxon>Mucoromycota</taxon>
        <taxon>Glomeromycotina</taxon>
        <taxon>Glomeromycetes</taxon>
        <taxon>Diversisporales</taxon>
        <taxon>Acaulosporaceae</taxon>
        <taxon>Acaulospora</taxon>
    </lineage>
</organism>
<feature type="region of interest" description="Disordered" evidence="1">
    <location>
        <begin position="202"/>
        <end position="407"/>
    </location>
</feature>
<comment type="caution">
    <text evidence="2">The sequence shown here is derived from an EMBL/GenBank/DDBJ whole genome shotgun (WGS) entry which is preliminary data.</text>
</comment>
<dbReference type="OrthoDB" id="3357341at2759"/>
<feature type="compositionally biased region" description="Basic and acidic residues" evidence="1">
    <location>
        <begin position="218"/>
        <end position="280"/>
    </location>
</feature>
<gene>
    <name evidence="2" type="ORF">AMORRO_LOCUS1967</name>
</gene>
<sequence length="407" mass="47343">MALQLDGNIKNYNFVRSAETKGEVEIQDSVSHDVLFKKIRQMSTEAYHSQIIDPIPEVILVEVEGRSSKDKLKKVKLYQPDDVLELKDTGILGFEHKFTWEGEVYVWRRRNLGFSREIECKMVHGDDPGIGVAIFKPEKKTIGHMTIMYYNLERIGVEDKRGLEYVLLITMFSFLDKSEDENSGKKKNEVVDDSNVVIKDESKENKKKKWKREKKRKSSESKEATEKRLAEEKKREMEKKEEEERLRAQEVKQQETLRILKQEKEDQEYARKLLVEEDRISSTYNPRDISHNSPSSSANPKFRNGGFHNSTYVEHQMPSSSPANQQPRNGDFHNSTYMERQMPSSSLTDSRNADSTGTVYPSETGYSNTYYDNPVTSTKLNSEDSKPVTPIPKRKKKPREYKNEYGW</sequence>
<evidence type="ECO:0000313" key="2">
    <source>
        <dbReference type="EMBL" id="CAG8473515.1"/>
    </source>
</evidence>
<dbReference type="AlphaFoldDB" id="A0A9N8Z4U1"/>
<proteinExistence type="predicted"/>
<dbReference type="Proteomes" id="UP000789342">
    <property type="component" value="Unassembled WGS sequence"/>
</dbReference>
<evidence type="ECO:0000313" key="3">
    <source>
        <dbReference type="Proteomes" id="UP000789342"/>
    </source>
</evidence>
<dbReference type="EMBL" id="CAJVPV010000776">
    <property type="protein sequence ID" value="CAG8473515.1"/>
    <property type="molecule type" value="Genomic_DNA"/>
</dbReference>
<protein>
    <submittedName>
        <fullName evidence="2">11769_t:CDS:1</fullName>
    </submittedName>
</protein>
<feature type="compositionally biased region" description="Polar residues" evidence="1">
    <location>
        <begin position="281"/>
        <end position="299"/>
    </location>
</feature>
<name>A0A9N8Z4U1_9GLOM</name>
<accession>A0A9N8Z4U1</accession>
<keyword evidence="3" id="KW-1185">Reference proteome</keyword>